<comment type="caution">
    <text evidence="2">The sequence shown here is derived from an EMBL/GenBank/DDBJ whole genome shotgun (WGS) entry which is preliminary data.</text>
</comment>
<name>A0ABT6BEP8_9GAMM</name>
<keyword evidence="3" id="KW-1185">Reference proteome</keyword>
<gene>
    <name evidence="2" type="ORF">P3W24_16635</name>
</gene>
<feature type="signal peptide" evidence="1">
    <location>
        <begin position="1"/>
        <end position="20"/>
    </location>
</feature>
<accession>A0ABT6BEP8</accession>
<dbReference type="Proteomes" id="UP001528850">
    <property type="component" value="Unassembled WGS sequence"/>
</dbReference>
<keyword evidence="1" id="KW-0732">Signal</keyword>
<evidence type="ECO:0000313" key="3">
    <source>
        <dbReference type="Proteomes" id="UP001528850"/>
    </source>
</evidence>
<dbReference type="RefSeq" id="WP_320552354.1">
    <property type="nucleotide sequence ID" value="NZ_JAQLOK010000007.1"/>
</dbReference>
<protein>
    <submittedName>
        <fullName evidence="2">DUF4124 domain-containing protein</fullName>
    </submittedName>
</protein>
<organism evidence="2 3">
    <name type="scientific">Luteibacter sahnii</name>
    <dbReference type="NCBI Taxonomy" id="3021977"/>
    <lineage>
        <taxon>Bacteria</taxon>
        <taxon>Pseudomonadati</taxon>
        <taxon>Pseudomonadota</taxon>
        <taxon>Gammaproteobacteria</taxon>
        <taxon>Lysobacterales</taxon>
        <taxon>Rhodanobacteraceae</taxon>
        <taxon>Luteibacter</taxon>
    </lineage>
</organism>
<evidence type="ECO:0000256" key="1">
    <source>
        <dbReference type="SAM" id="SignalP"/>
    </source>
</evidence>
<dbReference type="EMBL" id="JARJJS010000005">
    <property type="protein sequence ID" value="MDF4026601.1"/>
    <property type="molecule type" value="Genomic_DNA"/>
</dbReference>
<reference evidence="2 3" key="1">
    <citation type="journal article" date="2024" name="Curr. Microbiol.">
        <title>Luteibacter sahnii sp. nov., A Novel Yellow-Colored Xanthomonadin Pigment Producing Probiotic Bacterium from Healthy Rice Seed Microbiome.</title>
        <authorList>
            <person name="Jaiswal G."/>
            <person name="Rana R."/>
            <person name="Nayak P.K."/>
            <person name="Chouhan R."/>
            <person name="Gandhi S.G."/>
            <person name="Patel H.K."/>
            <person name="Patil P.B."/>
        </authorList>
    </citation>
    <scope>NUCLEOTIDE SEQUENCE [LARGE SCALE GENOMIC DNA]</scope>
    <source>
        <strain evidence="2 3">PPL201</strain>
    </source>
</reference>
<sequence>MRAVRYILAGAALCLGTAVAAQNDASNYGATRFRWKDASGATVFSDSLTSDALKAGYDVVNSQGVVVRHVDRQLNADERAAARKLADQKAAADRVQEQQRRDDAQMLNAYPDEASFVVAKNAEVDNFEQAARTTRLNLQGQEKALADLLNRAGDLERAKQPVPAYLNDRIAKQRDMVAGLRATLQRQQAAKDAAKAGMDAQVKHYRDVKAAADTPNGR</sequence>
<proteinExistence type="predicted"/>
<evidence type="ECO:0000313" key="2">
    <source>
        <dbReference type="EMBL" id="MDF4026601.1"/>
    </source>
</evidence>
<feature type="chain" id="PRO_5045486373" evidence="1">
    <location>
        <begin position="21"/>
        <end position="218"/>
    </location>
</feature>